<comment type="caution">
    <text evidence="1">The sequence shown here is derived from an EMBL/GenBank/DDBJ whole genome shotgun (WGS) entry which is preliminary data.</text>
</comment>
<dbReference type="Proteomes" id="UP000187429">
    <property type="component" value="Unassembled WGS sequence"/>
</dbReference>
<protein>
    <submittedName>
        <fullName evidence="1">Uncharacterized protein</fullName>
    </submittedName>
</protein>
<keyword evidence="2" id="KW-1185">Reference proteome</keyword>
<name>A0A1R1XDI7_9FUNG</name>
<organism evidence="1 2">
    <name type="scientific">Smittium culicis</name>
    <dbReference type="NCBI Taxonomy" id="133412"/>
    <lineage>
        <taxon>Eukaryota</taxon>
        <taxon>Fungi</taxon>
        <taxon>Fungi incertae sedis</taxon>
        <taxon>Zoopagomycota</taxon>
        <taxon>Kickxellomycotina</taxon>
        <taxon>Harpellomycetes</taxon>
        <taxon>Harpellales</taxon>
        <taxon>Legeriomycetaceae</taxon>
        <taxon>Smittium</taxon>
    </lineage>
</organism>
<evidence type="ECO:0000313" key="2">
    <source>
        <dbReference type="Proteomes" id="UP000187429"/>
    </source>
</evidence>
<reference evidence="2" key="1">
    <citation type="submission" date="2017-01" db="EMBL/GenBank/DDBJ databases">
        <authorList>
            <person name="Wang Y."/>
            <person name="White M."/>
            <person name="Kvist S."/>
            <person name="Moncalvo J.-M."/>
        </authorList>
    </citation>
    <scope>NUCLEOTIDE SEQUENCE [LARGE SCALE GENOMIC DNA]</scope>
    <source>
        <strain evidence="2">ID-206-W2</strain>
    </source>
</reference>
<dbReference type="OrthoDB" id="5672372at2759"/>
<evidence type="ECO:0000313" key="1">
    <source>
        <dbReference type="EMBL" id="OMJ12668.1"/>
    </source>
</evidence>
<accession>A0A1R1XDI7</accession>
<gene>
    <name evidence="1" type="ORF">AYI69_g9319</name>
</gene>
<dbReference type="AlphaFoldDB" id="A0A1R1XDI7"/>
<dbReference type="EMBL" id="LSSM01005453">
    <property type="protein sequence ID" value="OMJ12668.1"/>
    <property type="molecule type" value="Genomic_DNA"/>
</dbReference>
<sequence length="66" mass="7714">MNLLETTEYSDEFKNITMPSCSGLSHWKVAHKEHEELSKIGEGPTNVYKLKKKWATRNTMCEDLRK</sequence>
<proteinExistence type="predicted"/>